<name>A0A8J3RFI6_9ACTN</name>
<comment type="caution">
    <text evidence="2">The sequence shown here is derived from an EMBL/GenBank/DDBJ whole genome shotgun (WGS) entry which is preliminary data.</text>
</comment>
<keyword evidence="3" id="KW-1185">Reference proteome</keyword>
<feature type="region of interest" description="Disordered" evidence="1">
    <location>
        <begin position="1"/>
        <end position="51"/>
    </location>
</feature>
<dbReference type="RefSeq" id="WP_204017158.1">
    <property type="nucleotide sequence ID" value="NZ_BOOG01000035.1"/>
</dbReference>
<dbReference type="Proteomes" id="UP000610966">
    <property type="component" value="Unassembled WGS sequence"/>
</dbReference>
<evidence type="ECO:0000313" key="2">
    <source>
        <dbReference type="EMBL" id="GIH71458.1"/>
    </source>
</evidence>
<protein>
    <submittedName>
        <fullName evidence="2">Uncharacterized protein</fullName>
    </submittedName>
</protein>
<gene>
    <name evidence="2" type="ORF">Mth01_37110</name>
</gene>
<dbReference type="AlphaFoldDB" id="A0A8J3RFI6"/>
<feature type="compositionally biased region" description="Basic and acidic residues" evidence="1">
    <location>
        <begin position="19"/>
        <end position="51"/>
    </location>
</feature>
<proteinExistence type="predicted"/>
<evidence type="ECO:0000256" key="1">
    <source>
        <dbReference type="SAM" id="MobiDB-lite"/>
    </source>
</evidence>
<organism evidence="2 3">
    <name type="scientific">Sphaerimonospora thailandensis</name>
    <dbReference type="NCBI Taxonomy" id="795644"/>
    <lineage>
        <taxon>Bacteria</taxon>
        <taxon>Bacillati</taxon>
        <taxon>Actinomycetota</taxon>
        <taxon>Actinomycetes</taxon>
        <taxon>Streptosporangiales</taxon>
        <taxon>Streptosporangiaceae</taxon>
        <taxon>Sphaerimonospora</taxon>
    </lineage>
</organism>
<reference evidence="2" key="1">
    <citation type="submission" date="2021-01" db="EMBL/GenBank/DDBJ databases">
        <title>Whole genome shotgun sequence of Sphaerimonospora thailandensis NBRC 107569.</title>
        <authorList>
            <person name="Komaki H."/>
            <person name="Tamura T."/>
        </authorList>
    </citation>
    <scope>NUCLEOTIDE SEQUENCE</scope>
    <source>
        <strain evidence="2">NBRC 107569</strain>
    </source>
</reference>
<evidence type="ECO:0000313" key="3">
    <source>
        <dbReference type="Proteomes" id="UP000610966"/>
    </source>
</evidence>
<dbReference type="EMBL" id="BOOG01000035">
    <property type="protein sequence ID" value="GIH71458.1"/>
    <property type="molecule type" value="Genomic_DNA"/>
</dbReference>
<sequence>MPSIMERIRNYLNSQSGRQTRDKARTMTRDPHTRQRLRHFVDQWREQRHRR</sequence>
<accession>A0A8J3RFI6</accession>